<dbReference type="SFLD" id="SFLDS00005">
    <property type="entry name" value="Isoprenoid_Synthase_Type_I"/>
    <property type="match status" value="1"/>
</dbReference>
<gene>
    <name evidence="5" type="ORF">HDA36_003397</name>
</gene>
<reference evidence="5 6" key="1">
    <citation type="submission" date="2020-08" db="EMBL/GenBank/DDBJ databases">
        <title>Sequencing the genomes of 1000 actinobacteria strains.</title>
        <authorList>
            <person name="Klenk H.-P."/>
        </authorList>
    </citation>
    <scope>NUCLEOTIDE SEQUENCE [LARGE SCALE GENOMIC DNA]</scope>
    <source>
        <strain evidence="5 6">DSM 44551</strain>
    </source>
</reference>
<dbReference type="PROSITE" id="PS00723">
    <property type="entry name" value="POLYPRENYL_SYNTHASE_1"/>
    <property type="match status" value="1"/>
</dbReference>
<dbReference type="GO" id="GO:0004161">
    <property type="term" value="F:dimethylallyltranstransferase activity"/>
    <property type="evidence" value="ECO:0007669"/>
    <property type="project" value="UniProtKB-EC"/>
</dbReference>
<evidence type="ECO:0000313" key="6">
    <source>
        <dbReference type="Proteomes" id="UP000572635"/>
    </source>
</evidence>
<dbReference type="EC" id="2.5.1.10" evidence="5"/>
<keyword evidence="6" id="KW-1185">Reference proteome</keyword>
<dbReference type="RefSeq" id="WP_184392953.1">
    <property type="nucleotide sequence ID" value="NZ_BAAAJD010000156.1"/>
</dbReference>
<comment type="similarity">
    <text evidence="3">Belongs to the FPP/GGPP synthase family.</text>
</comment>
<dbReference type="GO" id="GO:0004311">
    <property type="term" value="F:geranylgeranyl diphosphate synthase activity"/>
    <property type="evidence" value="ECO:0007669"/>
    <property type="project" value="UniProtKB-EC"/>
</dbReference>
<dbReference type="GO" id="GO:0046872">
    <property type="term" value="F:metal ion binding"/>
    <property type="evidence" value="ECO:0007669"/>
    <property type="project" value="UniProtKB-KW"/>
</dbReference>
<organism evidence="5 6">
    <name type="scientific">Nocardiopsis composta</name>
    <dbReference type="NCBI Taxonomy" id="157465"/>
    <lineage>
        <taxon>Bacteria</taxon>
        <taxon>Bacillati</taxon>
        <taxon>Actinomycetota</taxon>
        <taxon>Actinomycetes</taxon>
        <taxon>Streptosporangiales</taxon>
        <taxon>Nocardiopsidaceae</taxon>
        <taxon>Nocardiopsis</taxon>
    </lineage>
</organism>
<feature type="region of interest" description="Disordered" evidence="4">
    <location>
        <begin position="1"/>
        <end position="23"/>
    </location>
</feature>
<evidence type="ECO:0000256" key="2">
    <source>
        <dbReference type="ARBA" id="ARBA00022842"/>
    </source>
</evidence>
<comment type="caution">
    <text evidence="5">The sequence shown here is derived from an EMBL/GenBank/DDBJ whole genome shotgun (WGS) entry which is preliminary data.</text>
</comment>
<name>A0A7W8VEP9_9ACTN</name>
<dbReference type="EMBL" id="JACHDB010000001">
    <property type="protein sequence ID" value="MBB5433313.1"/>
    <property type="molecule type" value="Genomic_DNA"/>
</dbReference>
<dbReference type="AlphaFoldDB" id="A0A7W8VEP9"/>
<dbReference type="SFLD" id="SFLDG01017">
    <property type="entry name" value="Polyprenyl_Transferase_Like"/>
    <property type="match status" value="1"/>
</dbReference>
<dbReference type="EC" id="2.5.1.1" evidence="5"/>
<dbReference type="Pfam" id="PF00348">
    <property type="entry name" value="polyprenyl_synt"/>
    <property type="match status" value="1"/>
</dbReference>
<protein>
    <submittedName>
        <fullName evidence="5">Geranylgeranyl diphosphate synthase type I</fullName>
        <ecNumber evidence="5">2.5.1.1</ecNumber>
        <ecNumber evidence="5">2.5.1.10</ecNumber>
        <ecNumber evidence="5">2.5.1.29</ecNumber>
    </submittedName>
</protein>
<dbReference type="PROSITE" id="PS00444">
    <property type="entry name" value="POLYPRENYL_SYNTHASE_2"/>
    <property type="match status" value="1"/>
</dbReference>
<dbReference type="InterPro" id="IPR000092">
    <property type="entry name" value="Polyprenyl_synt"/>
</dbReference>
<dbReference type="SUPFAM" id="SSF48576">
    <property type="entry name" value="Terpenoid synthases"/>
    <property type="match status" value="1"/>
</dbReference>
<dbReference type="NCBIfam" id="NF041169">
    <property type="entry name" value="f2_encap_cargo4"/>
    <property type="match status" value="1"/>
</dbReference>
<dbReference type="PANTHER" id="PTHR12001">
    <property type="entry name" value="GERANYLGERANYL PYROPHOSPHATE SYNTHASE"/>
    <property type="match status" value="1"/>
</dbReference>
<dbReference type="InterPro" id="IPR033749">
    <property type="entry name" value="Polyprenyl_synt_CS"/>
</dbReference>
<dbReference type="GO" id="GO:0004337">
    <property type="term" value="F:(2E,6E)-farnesyl diphosphate synthase activity"/>
    <property type="evidence" value="ECO:0007669"/>
    <property type="project" value="UniProtKB-EC"/>
</dbReference>
<dbReference type="Proteomes" id="UP000572635">
    <property type="component" value="Unassembled WGS sequence"/>
</dbReference>
<accession>A0A7W8VEP9</accession>
<dbReference type="Gene3D" id="1.10.600.10">
    <property type="entry name" value="Farnesyl Diphosphate Synthase"/>
    <property type="match status" value="1"/>
</dbReference>
<keyword evidence="1" id="KW-0479">Metal-binding</keyword>
<proteinExistence type="inferred from homology"/>
<evidence type="ECO:0000256" key="4">
    <source>
        <dbReference type="SAM" id="MobiDB-lite"/>
    </source>
</evidence>
<sequence>MTAIDSATEPAAGPDATARTAPEILTDARDLVEPALREAATGLPDPMHRIAGYHFGWCDAEGRPASGDGGKALRPALVLLAAEAVGGTARAALPAAVAVELVHNFSLLHDDVMDGDTTRRHRPTAWSVFGPSPAVLAGDALLTLAFEVLASDGGPRAAEAGRMLGAAVQALVGGQAADLSFERRNDVGLDECTAMACGKTGALLGCCTALGALLGGAERARVDALLDFGADMGLAFQIADDLLGIWGDPAATGKPVHSDLRSRKKSLPVVAALTSGTDAGERLGALLAGEGPMTDATAARAADLVEAAGGRAWCEARAAELLNRSSAALDAAALREAPRRELTALARLAAHRDG</sequence>
<evidence type="ECO:0000256" key="1">
    <source>
        <dbReference type="ARBA" id="ARBA00022723"/>
    </source>
</evidence>
<dbReference type="EC" id="2.5.1.29" evidence="5"/>
<keyword evidence="2" id="KW-0460">Magnesium</keyword>
<dbReference type="PANTHER" id="PTHR12001:SF86">
    <property type="entry name" value="GERANYLGERANYL DIPHOSPHATE SYNTHASE"/>
    <property type="match status" value="1"/>
</dbReference>
<dbReference type="CDD" id="cd00685">
    <property type="entry name" value="Trans_IPPS_HT"/>
    <property type="match status" value="1"/>
</dbReference>
<dbReference type="InterPro" id="IPR008949">
    <property type="entry name" value="Isoprenoid_synthase_dom_sf"/>
</dbReference>
<evidence type="ECO:0000313" key="5">
    <source>
        <dbReference type="EMBL" id="MBB5433313.1"/>
    </source>
</evidence>
<keyword evidence="3 5" id="KW-0808">Transferase</keyword>
<evidence type="ECO:0000256" key="3">
    <source>
        <dbReference type="RuleBase" id="RU004466"/>
    </source>
</evidence>
<dbReference type="GO" id="GO:0008299">
    <property type="term" value="P:isoprenoid biosynthetic process"/>
    <property type="evidence" value="ECO:0007669"/>
    <property type="project" value="InterPro"/>
</dbReference>